<dbReference type="GO" id="GO:0005886">
    <property type="term" value="C:plasma membrane"/>
    <property type="evidence" value="ECO:0007669"/>
    <property type="project" value="TreeGrafter"/>
</dbReference>
<proteinExistence type="predicted"/>
<dbReference type="KEGG" id="awe:JG540_05200"/>
<accession>A0A7T7S2D8</accession>
<evidence type="ECO:0000313" key="3">
    <source>
        <dbReference type="Proteomes" id="UP000595895"/>
    </source>
</evidence>
<keyword evidence="3" id="KW-1185">Reference proteome</keyword>
<feature type="transmembrane region" description="Helical" evidence="1">
    <location>
        <begin position="48"/>
        <end position="72"/>
    </location>
</feature>
<sequence>MPSSQELAEARMVPEHLAPAYGVSMVEAYKRFFRRAFTFSGYASRSEFWWATLVNVLIDILLIAPMGTLLSIDGGAGASAESVAVVFAALLMIFQFVILVPGISLYIRRLHDTGRPGLWLLLVLVPFGRIILTIMACLDSRPEQWRPEWSR</sequence>
<name>A0A7T7S2D8_9ACTO</name>
<organism evidence="2 3">
    <name type="scientific">Actinomyces weissii</name>
    <dbReference type="NCBI Taxonomy" id="675090"/>
    <lineage>
        <taxon>Bacteria</taxon>
        <taxon>Bacillati</taxon>
        <taxon>Actinomycetota</taxon>
        <taxon>Actinomycetes</taxon>
        <taxon>Actinomycetales</taxon>
        <taxon>Actinomycetaceae</taxon>
        <taxon>Actinomyces</taxon>
    </lineage>
</organism>
<dbReference type="AlphaFoldDB" id="A0A7T7S2D8"/>
<evidence type="ECO:0000313" key="2">
    <source>
        <dbReference type="EMBL" id="QQM68218.1"/>
    </source>
</evidence>
<keyword evidence="1" id="KW-1133">Transmembrane helix</keyword>
<gene>
    <name evidence="2" type="ORF">JG540_05200</name>
</gene>
<dbReference type="Proteomes" id="UP000595895">
    <property type="component" value="Chromosome"/>
</dbReference>
<keyword evidence="1" id="KW-0812">Transmembrane</keyword>
<dbReference type="Pfam" id="PF05656">
    <property type="entry name" value="DUF805"/>
    <property type="match status" value="1"/>
</dbReference>
<feature type="transmembrane region" description="Helical" evidence="1">
    <location>
        <begin position="119"/>
        <end position="138"/>
    </location>
</feature>
<dbReference type="EMBL" id="CP066802">
    <property type="protein sequence ID" value="QQM68218.1"/>
    <property type="molecule type" value="Genomic_DNA"/>
</dbReference>
<protein>
    <submittedName>
        <fullName evidence="2">DUF805 domain-containing protein</fullName>
    </submittedName>
</protein>
<dbReference type="PANTHER" id="PTHR34980:SF2">
    <property type="entry name" value="INNER MEMBRANE PROTEIN YHAH-RELATED"/>
    <property type="match status" value="1"/>
</dbReference>
<dbReference type="PANTHER" id="PTHR34980">
    <property type="entry name" value="INNER MEMBRANE PROTEIN-RELATED-RELATED"/>
    <property type="match status" value="1"/>
</dbReference>
<feature type="transmembrane region" description="Helical" evidence="1">
    <location>
        <begin position="84"/>
        <end position="107"/>
    </location>
</feature>
<evidence type="ECO:0000256" key="1">
    <source>
        <dbReference type="SAM" id="Phobius"/>
    </source>
</evidence>
<keyword evidence="1" id="KW-0472">Membrane</keyword>
<dbReference type="RefSeq" id="WP_200277856.1">
    <property type="nucleotide sequence ID" value="NZ_CP066802.1"/>
</dbReference>
<dbReference type="InterPro" id="IPR008523">
    <property type="entry name" value="DUF805"/>
</dbReference>
<reference evidence="2 3" key="1">
    <citation type="submission" date="2020-12" db="EMBL/GenBank/DDBJ databases">
        <authorList>
            <person name="Zhou J."/>
        </authorList>
    </citation>
    <scope>NUCLEOTIDE SEQUENCE [LARGE SCALE GENOMIC DNA]</scope>
    <source>
        <strain evidence="2 3">CCUG 61299</strain>
    </source>
</reference>